<keyword evidence="1 3" id="KW-0378">Hydrolase</keyword>
<dbReference type="InterPro" id="IPR049492">
    <property type="entry name" value="BD-FAE-like_dom"/>
</dbReference>
<dbReference type="SUPFAM" id="SSF53474">
    <property type="entry name" value="alpha/beta-Hydrolases"/>
    <property type="match status" value="1"/>
</dbReference>
<evidence type="ECO:0000313" key="3">
    <source>
        <dbReference type="EMBL" id="OIQ83637.1"/>
    </source>
</evidence>
<dbReference type="PANTHER" id="PTHR48081:SF33">
    <property type="entry name" value="KYNURENINE FORMAMIDASE"/>
    <property type="match status" value="1"/>
</dbReference>
<evidence type="ECO:0000259" key="2">
    <source>
        <dbReference type="Pfam" id="PF20434"/>
    </source>
</evidence>
<evidence type="ECO:0000256" key="1">
    <source>
        <dbReference type="ARBA" id="ARBA00022801"/>
    </source>
</evidence>
<accession>A0A1J5R646</accession>
<dbReference type="Gene3D" id="3.40.50.1820">
    <property type="entry name" value="alpha/beta hydrolase"/>
    <property type="match status" value="1"/>
</dbReference>
<sequence length="285" mass="28604">MRWRGSPTRGPGWVAAAVTVALATGGLAVGCAGTAGTTSARSPRVTYDPAQSSRVFLPAGDPASRTVLVVLVPGGGWVSADPTGLTGLATWLSERGAAVVTITYRTASDGAYFPVPVQDIACGLADAVVRVRRAGVDIGEVVLAGHSAGAQLAAVVALDPAVLPDTCAGPAVVPDRFVGLAGPYDVARIDGAVDSLFGPTGGSGVDRSGADPVTLATARADLPVLLVHGTDDTVVPVALTQEFEAALVEAGHEVTARYLDGVDHLSVFSADVAGPVIARWLGLPG</sequence>
<protein>
    <submittedName>
        <fullName evidence="3">Alpha/beta hydrolase family protein</fullName>
    </submittedName>
</protein>
<dbReference type="PROSITE" id="PS51257">
    <property type="entry name" value="PROKAR_LIPOPROTEIN"/>
    <property type="match status" value="1"/>
</dbReference>
<dbReference type="Pfam" id="PF20434">
    <property type="entry name" value="BD-FAE"/>
    <property type="match status" value="1"/>
</dbReference>
<dbReference type="AlphaFoldDB" id="A0A1J5R646"/>
<organism evidence="3">
    <name type="scientific">mine drainage metagenome</name>
    <dbReference type="NCBI Taxonomy" id="410659"/>
    <lineage>
        <taxon>unclassified sequences</taxon>
        <taxon>metagenomes</taxon>
        <taxon>ecological metagenomes</taxon>
    </lineage>
</organism>
<comment type="caution">
    <text evidence="3">The sequence shown here is derived from an EMBL/GenBank/DDBJ whole genome shotgun (WGS) entry which is preliminary data.</text>
</comment>
<gene>
    <name evidence="3" type="ORF">GALL_345600</name>
</gene>
<dbReference type="GO" id="GO:0016787">
    <property type="term" value="F:hydrolase activity"/>
    <property type="evidence" value="ECO:0007669"/>
    <property type="project" value="UniProtKB-KW"/>
</dbReference>
<name>A0A1J5R646_9ZZZZ</name>
<dbReference type="EMBL" id="MLJW01000685">
    <property type="protein sequence ID" value="OIQ83637.1"/>
    <property type="molecule type" value="Genomic_DNA"/>
</dbReference>
<proteinExistence type="predicted"/>
<feature type="domain" description="BD-FAE-like" evidence="2">
    <location>
        <begin position="56"/>
        <end position="247"/>
    </location>
</feature>
<reference evidence="3" key="1">
    <citation type="submission" date="2016-10" db="EMBL/GenBank/DDBJ databases">
        <title>Sequence of Gallionella enrichment culture.</title>
        <authorList>
            <person name="Poehlein A."/>
            <person name="Muehling M."/>
            <person name="Daniel R."/>
        </authorList>
    </citation>
    <scope>NUCLEOTIDE SEQUENCE</scope>
</reference>
<dbReference type="PANTHER" id="PTHR48081">
    <property type="entry name" value="AB HYDROLASE SUPERFAMILY PROTEIN C4A8.06C"/>
    <property type="match status" value="1"/>
</dbReference>
<dbReference type="InterPro" id="IPR050300">
    <property type="entry name" value="GDXG_lipolytic_enzyme"/>
</dbReference>
<dbReference type="InterPro" id="IPR029058">
    <property type="entry name" value="AB_hydrolase_fold"/>
</dbReference>